<accession>A0A2A4FWF6</accession>
<dbReference type="GO" id="GO:0009697">
    <property type="term" value="P:salicylic acid biosynthetic process"/>
    <property type="evidence" value="ECO:0007669"/>
    <property type="project" value="TreeGrafter"/>
</dbReference>
<reference evidence="4 5" key="1">
    <citation type="submission" date="2017-09" db="EMBL/GenBank/DDBJ databases">
        <title>The Catabolism of 3,6-Dichlorosalicylic acid is Initiated by the Cytochrome P450 Monooxygenase DsmABC in Rhizorhabdus dicambivorans Ndbn-20.</title>
        <authorList>
            <person name="Na L."/>
        </authorList>
    </citation>
    <scope>NUCLEOTIDE SEQUENCE [LARGE SCALE GENOMIC DNA]</scope>
    <source>
        <strain evidence="4 5">Ndbn-20m</strain>
    </source>
</reference>
<name>A0A2A4FWF6_9SPHN</name>
<dbReference type="InterPro" id="IPR036979">
    <property type="entry name" value="CM_dom_sf"/>
</dbReference>
<dbReference type="SUPFAM" id="SSF48600">
    <property type="entry name" value="Chorismate mutase II"/>
    <property type="match status" value="1"/>
</dbReference>
<evidence type="ECO:0000256" key="2">
    <source>
        <dbReference type="ARBA" id="ARBA00023235"/>
    </source>
</evidence>
<comment type="caution">
    <text evidence="4">The sequence shown here is derived from an EMBL/GenBank/DDBJ whole genome shotgun (WGS) entry which is preliminary data.</text>
</comment>
<dbReference type="OrthoDB" id="514491at2"/>
<dbReference type="PROSITE" id="PS51168">
    <property type="entry name" value="CHORISMATE_MUT_2"/>
    <property type="match status" value="1"/>
</dbReference>
<keyword evidence="2" id="KW-0413">Isomerase</keyword>
<dbReference type="SMART" id="SM00830">
    <property type="entry name" value="CM_2"/>
    <property type="match status" value="1"/>
</dbReference>
<dbReference type="InterPro" id="IPR036263">
    <property type="entry name" value="Chorismate_II_sf"/>
</dbReference>
<gene>
    <name evidence="4" type="ORF">COO09_08835</name>
</gene>
<organism evidence="4 5">
    <name type="scientific">Rhizorhabdus dicambivorans</name>
    <dbReference type="NCBI Taxonomy" id="1850238"/>
    <lineage>
        <taxon>Bacteria</taxon>
        <taxon>Pseudomonadati</taxon>
        <taxon>Pseudomonadota</taxon>
        <taxon>Alphaproteobacteria</taxon>
        <taxon>Sphingomonadales</taxon>
        <taxon>Sphingomonadaceae</taxon>
        <taxon>Rhizorhabdus</taxon>
    </lineage>
</organism>
<dbReference type="InterPro" id="IPR051331">
    <property type="entry name" value="Chorismate_mutase-related"/>
</dbReference>
<dbReference type="RefSeq" id="WP_139114681.1">
    <property type="nucleotide sequence ID" value="NZ_CP023449.1"/>
</dbReference>
<protein>
    <recommendedName>
        <fullName evidence="1">chorismate mutase</fullName>
        <ecNumber evidence="1">5.4.99.5</ecNumber>
    </recommendedName>
</protein>
<keyword evidence="5" id="KW-1185">Reference proteome</keyword>
<dbReference type="Proteomes" id="UP000218934">
    <property type="component" value="Unassembled WGS sequence"/>
</dbReference>
<evidence type="ECO:0000259" key="3">
    <source>
        <dbReference type="PROSITE" id="PS51168"/>
    </source>
</evidence>
<evidence type="ECO:0000313" key="5">
    <source>
        <dbReference type="Proteomes" id="UP000218934"/>
    </source>
</evidence>
<evidence type="ECO:0000313" key="4">
    <source>
        <dbReference type="EMBL" id="PCE42515.1"/>
    </source>
</evidence>
<dbReference type="InterPro" id="IPR002701">
    <property type="entry name" value="CM_II_prokaryot"/>
</dbReference>
<dbReference type="GO" id="GO:0046417">
    <property type="term" value="P:chorismate metabolic process"/>
    <property type="evidence" value="ECO:0007669"/>
    <property type="project" value="InterPro"/>
</dbReference>
<proteinExistence type="predicted"/>
<dbReference type="PANTHER" id="PTHR38041:SF1">
    <property type="entry name" value="CHORISMATE MUTASE"/>
    <property type="match status" value="1"/>
</dbReference>
<dbReference type="GO" id="GO:0004106">
    <property type="term" value="F:chorismate mutase activity"/>
    <property type="evidence" value="ECO:0007669"/>
    <property type="project" value="UniProtKB-EC"/>
</dbReference>
<sequence>MTDQTLAELERIRKDIESLDHDIVALVARRLDLCRAVAPLKMSAGLEAHIPHRVQLVIDRWMSHAVERGINPELMRSICGQIIAEGETLQIEKMQQAESSS</sequence>
<dbReference type="PANTHER" id="PTHR38041">
    <property type="entry name" value="CHORISMATE MUTASE"/>
    <property type="match status" value="1"/>
</dbReference>
<evidence type="ECO:0000256" key="1">
    <source>
        <dbReference type="ARBA" id="ARBA00012404"/>
    </source>
</evidence>
<dbReference type="EMBL" id="NWUF01000007">
    <property type="protein sequence ID" value="PCE42515.1"/>
    <property type="molecule type" value="Genomic_DNA"/>
</dbReference>
<dbReference type="AlphaFoldDB" id="A0A2A4FWF6"/>
<dbReference type="Pfam" id="PF01817">
    <property type="entry name" value="CM_2"/>
    <property type="match status" value="1"/>
</dbReference>
<dbReference type="EC" id="5.4.99.5" evidence="1"/>
<dbReference type="Gene3D" id="1.20.59.10">
    <property type="entry name" value="Chorismate mutase"/>
    <property type="match status" value="1"/>
</dbReference>
<feature type="domain" description="Chorismate mutase" evidence="3">
    <location>
        <begin position="3"/>
        <end position="94"/>
    </location>
</feature>